<feature type="domain" description="WRKY" evidence="7">
    <location>
        <begin position="165"/>
        <end position="231"/>
    </location>
</feature>
<evidence type="ECO:0000256" key="2">
    <source>
        <dbReference type="ARBA" id="ARBA00023015"/>
    </source>
</evidence>
<name>Q9FR29_PETCR</name>
<dbReference type="GO" id="GO:0009751">
    <property type="term" value="P:response to salicylic acid"/>
    <property type="evidence" value="ECO:0007669"/>
    <property type="project" value="UniProtKB-ARBA"/>
</dbReference>
<dbReference type="SMART" id="SM00774">
    <property type="entry name" value="WRKY"/>
    <property type="match status" value="1"/>
</dbReference>
<feature type="compositionally biased region" description="Low complexity" evidence="6">
    <location>
        <begin position="117"/>
        <end position="131"/>
    </location>
</feature>
<gene>
    <name evidence="8" type="primary">WRKY4</name>
</gene>
<keyword evidence="3" id="KW-0238">DNA-binding</keyword>
<feature type="compositionally biased region" description="Basic and acidic residues" evidence="6">
    <location>
        <begin position="135"/>
        <end position="148"/>
    </location>
</feature>
<proteinExistence type="evidence at transcript level"/>
<feature type="region of interest" description="Disordered" evidence="6">
    <location>
        <begin position="87"/>
        <end position="148"/>
    </location>
</feature>
<comment type="subcellular location">
    <subcellularLocation>
        <location evidence="1">Nucleus</location>
    </subcellularLocation>
</comment>
<dbReference type="GO" id="GO:0002237">
    <property type="term" value="P:response to molecule of bacterial origin"/>
    <property type="evidence" value="ECO:0007669"/>
    <property type="project" value="UniProtKB-ARBA"/>
</dbReference>
<dbReference type="FunFam" id="2.20.25.80:FF:000008">
    <property type="entry name" value="WRKY transcription factor 40"/>
    <property type="match status" value="1"/>
</dbReference>
<evidence type="ECO:0000256" key="3">
    <source>
        <dbReference type="ARBA" id="ARBA00023125"/>
    </source>
</evidence>
<dbReference type="PANTHER" id="PTHR31429">
    <property type="entry name" value="WRKY TRANSCRIPTION FACTOR 36-RELATED"/>
    <property type="match status" value="1"/>
</dbReference>
<dbReference type="GO" id="GO:0050832">
    <property type="term" value="P:defense response to fungus"/>
    <property type="evidence" value="ECO:0007669"/>
    <property type="project" value="UniProtKB-ARBA"/>
</dbReference>
<evidence type="ECO:0000256" key="5">
    <source>
        <dbReference type="ARBA" id="ARBA00023242"/>
    </source>
</evidence>
<dbReference type="AlphaFoldDB" id="Q9FR29"/>
<dbReference type="PANTHER" id="PTHR31429:SF3">
    <property type="entry name" value="WRKY TRANSCRIPTION FACTOR 40-RELATED"/>
    <property type="match status" value="1"/>
</dbReference>
<dbReference type="EMBL" id="AF204925">
    <property type="protein sequence ID" value="AAG35658.1"/>
    <property type="molecule type" value="mRNA"/>
</dbReference>
<keyword evidence="2" id="KW-0805">Transcription regulation</keyword>
<keyword evidence="5" id="KW-0539">Nucleus</keyword>
<evidence type="ECO:0000256" key="4">
    <source>
        <dbReference type="ARBA" id="ARBA00023163"/>
    </source>
</evidence>
<dbReference type="Gene3D" id="2.20.25.80">
    <property type="entry name" value="WRKY domain"/>
    <property type="match status" value="1"/>
</dbReference>
<dbReference type="InterPro" id="IPR044810">
    <property type="entry name" value="WRKY_plant"/>
</dbReference>
<dbReference type="GO" id="GO:0003700">
    <property type="term" value="F:DNA-binding transcription factor activity"/>
    <property type="evidence" value="ECO:0007669"/>
    <property type="project" value="InterPro"/>
</dbReference>
<organism evidence="8">
    <name type="scientific">Petroselinum crispum</name>
    <name type="common">Parsley</name>
    <name type="synonym">Petroselinum hortense</name>
    <dbReference type="NCBI Taxonomy" id="4043"/>
    <lineage>
        <taxon>Eukaryota</taxon>
        <taxon>Viridiplantae</taxon>
        <taxon>Streptophyta</taxon>
        <taxon>Embryophyta</taxon>
        <taxon>Tracheophyta</taxon>
        <taxon>Spermatophyta</taxon>
        <taxon>Magnoliopsida</taxon>
        <taxon>eudicotyledons</taxon>
        <taxon>Gunneridae</taxon>
        <taxon>Pentapetalae</taxon>
        <taxon>asterids</taxon>
        <taxon>campanulids</taxon>
        <taxon>Apiales</taxon>
        <taxon>Apiaceae</taxon>
        <taxon>Apioideae</taxon>
        <taxon>apioid superclade</taxon>
        <taxon>Apieae</taxon>
        <taxon>Petroselinum</taxon>
    </lineage>
</organism>
<keyword evidence="4" id="KW-0804">Transcription</keyword>
<evidence type="ECO:0000313" key="8">
    <source>
        <dbReference type="EMBL" id="AAG35658.1"/>
    </source>
</evidence>
<dbReference type="GO" id="GO:0042742">
    <property type="term" value="P:defense response to bacterium"/>
    <property type="evidence" value="ECO:0007669"/>
    <property type="project" value="UniProtKB-ARBA"/>
</dbReference>
<dbReference type="GO" id="GO:0043565">
    <property type="term" value="F:sequence-specific DNA binding"/>
    <property type="evidence" value="ECO:0007669"/>
    <property type="project" value="InterPro"/>
</dbReference>
<protein>
    <submittedName>
        <fullName evidence="8">Transcription factor WRKY4</fullName>
    </submittedName>
</protein>
<dbReference type="GO" id="GO:0031347">
    <property type="term" value="P:regulation of defense response"/>
    <property type="evidence" value="ECO:0007669"/>
    <property type="project" value="UniProtKB-ARBA"/>
</dbReference>
<dbReference type="SUPFAM" id="SSF118290">
    <property type="entry name" value="WRKY DNA-binding domain"/>
    <property type="match status" value="1"/>
</dbReference>
<reference evidence="8" key="1">
    <citation type="submission" date="1999-11" db="EMBL/GenBank/DDBJ databases">
        <title>A novel type of WRKY protein widens the spectrum of immediate early elicitor-induced WRKY transcription factors in parsley.</title>
        <authorList>
            <person name="Cormack R.S."/>
            <person name="Eulgem T."/>
            <person name="Rushton P.J."/>
            <person name="Koechner P."/>
            <person name="Hahlbrock K."/>
            <person name="Somssich I.E."/>
        </authorList>
    </citation>
    <scope>NUCLEOTIDE SEQUENCE</scope>
</reference>
<evidence type="ECO:0000256" key="1">
    <source>
        <dbReference type="ARBA" id="ARBA00004123"/>
    </source>
</evidence>
<evidence type="ECO:0000256" key="6">
    <source>
        <dbReference type="SAM" id="MobiDB-lite"/>
    </source>
</evidence>
<dbReference type="GO" id="GO:0005634">
    <property type="term" value="C:nucleus"/>
    <property type="evidence" value="ECO:0007669"/>
    <property type="project" value="UniProtKB-SubCell"/>
</dbReference>
<accession>Q9FR29</accession>
<dbReference type="InterPro" id="IPR003657">
    <property type="entry name" value="WRKY_dom"/>
</dbReference>
<dbReference type="Pfam" id="PF03106">
    <property type="entry name" value="WRKY"/>
    <property type="match status" value="1"/>
</dbReference>
<sequence length="333" mass="37334">MEYSSSFVDTSLDLNAKPLQLFSETPIQQVQGSFIDFGMRTSVKEENNGALIEELNRVNTENKKLTEMLTVMCENYNTLRNNLMDYMSKNPEPNLETTTTKKRKSVERSSTTSCMIKNNASSAKNNDNSESCSTDEDHNSTKKPKEEHVKAKISRVYFRSEASDTTGLIVKDGYQWRKYGQKVTRDNPSPRAYFKCSYAPTCPVKKKVQRSIDDQSILVATYEGEHNHPHPAKLEPNDSSSNRCVTPASLRCSTSLNLSAPTLTLDMTKSKKSITEDANKKATTKKIDSPEFQQFLVDQMASSLTKDPSFKAALAAAISGKILQQNQQRNGEH</sequence>
<dbReference type="PROSITE" id="PS50811">
    <property type="entry name" value="WRKY"/>
    <property type="match status" value="1"/>
</dbReference>
<evidence type="ECO:0000259" key="7">
    <source>
        <dbReference type="PROSITE" id="PS50811"/>
    </source>
</evidence>
<dbReference type="InterPro" id="IPR036576">
    <property type="entry name" value="WRKY_dom_sf"/>
</dbReference>